<comment type="caution">
    <text evidence="1">The sequence shown here is derived from an EMBL/GenBank/DDBJ whole genome shotgun (WGS) entry which is preliminary data.</text>
</comment>
<keyword evidence="2" id="KW-1185">Reference proteome</keyword>
<sequence>MAMHLIQKGSLGAGGRFNVFIEAAHLPPGVVTGNGQVDLQIVVTDGQREATWSTTVAQVGGRWNTTMAHASKRGAPDEVTLDLVAQTAEQASDARAKQIDHGPMTIGDARRARVKLATSDKNLSVMPIGKGHFRGSGIGYSASDICGTITGTTYYGLREHFATLYGWSGATGEVDFETGSAHTLGVGVTGPDFGMKQSGTATISTSVGATATNIADAMVRNWVNYRDYKNTCTQYVYRKPVSFNALLPSGDFTRTADYNYSASCAPYSAGTTVWKNNATNYTYSAGVDIGPINVSAHSGWTSATRMRFAVTAPSYLCGSTPKGWAASAGSSSKPR</sequence>
<dbReference type="EMBL" id="JAPFQL010000031">
    <property type="protein sequence ID" value="MDC5697338.1"/>
    <property type="molecule type" value="Genomic_DNA"/>
</dbReference>
<evidence type="ECO:0000313" key="2">
    <source>
        <dbReference type="Proteomes" id="UP001150259"/>
    </source>
</evidence>
<protein>
    <submittedName>
        <fullName evidence="1">Uncharacterized protein</fullName>
    </submittedName>
</protein>
<organism evidence="1 2">
    <name type="scientific">Intrasporangium calvum</name>
    <dbReference type="NCBI Taxonomy" id="53358"/>
    <lineage>
        <taxon>Bacteria</taxon>
        <taxon>Bacillati</taxon>
        <taxon>Actinomycetota</taxon>
        <taxon>Actinomycetes</taxon>
        <taxon>Micrococcales</taxon>
        <taxon>Intrasporangiaceae</taxon>
        <taxon>Intrasporangium</taxon>
    </lineage>
</organism>
<accession>A0ABT5GGW3</accession>
<dbReference type="Proteomes" id="UP001150259">
    <property type="component" value="Unassembled WGS sequence"/>
</dbReference>
<dbReference type="RefSeq" id="WP_272461916.1">
    <property type="nucleotide sequence ID" value="NZ_JAPFQL010000031.1"/>
</dbReference>
<proteinExistence type="predicted"/>
<reference evidence="1 2" key="1">
    <citation type="submission" date="2022-11" db="EMBL/GenBank/DDBJ databases">
        <title>Anaerobic phenanthrene biodegradation by a DNRA strain PheN6.</title>
        <authorList>
            <person name="Zhang Z."/>
        </authorList>
    </citation>
    <scope>NUCLEOTIDE SEQUENCE [LARGE SCALE GENOMIC DNA]</scope>
    <source>
        <strain evidence="1 2">PheN6</strain>
    </source>
</reference>
<name>A0ABT5GGW3_9MICO</name>
<gene>
    <name evidence="1" type="ORF">OO014_08720</name>
</gene>
<evidence type="ECO:0000313" key="1">
    <source>
        <dbReference type="EMBL" id="MDC5697338.1"/>
    </source>
</evidence>